<evidence type="ECO:0000256" key="3">
    <source>
        <dbReference type="ARBA" id="ARBA00022763"/>
    </source>
</evidence>
<evidence type="ECO:0000256" key="9">
    <source>
        <dbReference type="ARBA" id="ARBA00023204"/>
    </source>
</evidence>
<dbReference type="Gene3D" id="1.10.274.50">
    <property type="match status" value="1"/>
</dbReference>
<keyword evidence="4 13" id="KW-0378">Hydrolase</keyword>
<dbReference type="Gene3D" id="3.40.50.300">
    <property type="entry name" value="P-loop containing nucleotide triphosphate hydrolases"/>
    <property type="match status" value="4"/>
</dbReference>
<keyword evidence="3 13" id="KW-0227">DNA damage</keyword>
<dbReference type="InterPro" id="IPR014016">
    <property type="entry name" value="UvrD-like_ATP-bd"/>
</dbReference>
<dbReference type="PANTHER" id="PTHR11070">
    <property type="entry name" value="UVRD / RECB / PCRA DNA HELICASE FAMILY MEMBER"/>
    <property type="match status" value="1"/>
</dbReference>
<keyword evidence="6 13" id="KW-0269">Exonuclease</keyword>
<keyword evidence="2 13" id="KW-0547">Nucleotide-binding</keyword>
<protein>
    <recommendedName>
        <fullName evidence="13">ATP-dependent helicase/nuclease subunit A</fullName>
        <ecNumber evidence="13">3.1.-.-</ecNumber>
        <ecNumber evidence="13">5.6.2.4</ecNumber>
    </recommendedName>
    <alternativeName>
        <fullName evidence="13">ATP-dependent helicase/nuclease AddA</fullName>
    </alternativeName>
    <alternativeName>
        <fullName evidence="13">DNA 3'-5' helicase AddA</fullName>
    </alternativeName>
</protein>
<accession>A0A2Z5Y2I1</accession>
<evidence type="ECO:0000256" key="10">
    <source>
        <dbReference type="ARBA" id="ARBA00023235"/>
    </source>
</evidence>
<comment type="catalytic activity">
    <reaction evidence="11 13">
        <text>Couples ATP hydrolysis with the unwinding of duplex DNA by translocating in the 3'-5' direction.</text>
        <dbReference type="EC" id="5.6.2.4"/>
    </reaction>
</comment>
<keyword evidence="7 13" id="KW-0067">ATP-binding</keyword>
<evidence type="ECO:0000259" key="16">
    <source>
        <dbReference type="PROSITE" id="PS51198"/>
    </source>
</evidence>
<dbReference type="Proteomes" id="UP000269226">
    <property type="component" value="Chromosome"/>
</dbReference>
<dbReference type="Gene3D" id="3.90.320.10">
    <property type="match status" value="1"/>
</dbReference>
<feature type="coiled-coil region" evidence="15">
    <location>
        <begin position="1224"/>
        <end position="1251"/>
    </location>
</feature>
<evidence type="ECO:0000256" key="14">
    <source>
        <dbReference type="PROSITE-ProRule" id="PRU00560"/>
    </source>
</evidence>
<evidence type="ECO:0000256" key="8">
    <source>
        <dbReference type="ARBA" id="ARBA00023125"/>
    </source>
</evidence>
<dbReference type="InterPro" id="IPR027417">
    <property type="entry name" value="P-loop_NTPase"/>
</dbReference>
<reference evidence="18 19" key="1">
    <citation type="submission" date="2018-01" db="EMBL/GenBank/DDBJ databases">
        <title>Whole genome sequence of Melissococcus plutonius DAT561.</title>
        <authorList>
            <person name="Okumura K."/>
            <person name="Takamatsu D."/>
            <person name="Okura M."/>
        </authorList>
    </citation>
    <scope>NUCLEOTIDE SEQUENCE [LARGE SCALE GENOMIC DNA]</scope>
    <source>
        <strain evidence="18 19">DAT561</strain>
    </source>
</reference>
<dbReference type="InterPro" id="IPR038726">
    <property type="entry name" value="PDDEXK_AddAB-type"/>
</dbReference>
<evidence type="ECO:0000256" key="5">
    <source>
        <dbReference type="ARBA" id="ARBA00022806"/>
    </source>
</evidence>
<dbReference type="Pfam" id="PF00580">
    <property type="entry name" value="UvrD-helicase"/>
    <property type="match status" value="1"/>
</dbReference>
<keyword evidence="5 13" id="KW-0347">Helicase</keyword>
<proteinExistence type="inferred from homology"/>
<dbReference type="EC" id="3.1.-.-" evidence="13"/>
<dbReference type="InterPro" id="IPR014017">
    <property type="entry name" value="DNA_helicase_UvrD-like_C"/>
</dbReference>
<dbReference type="GO" id="GO:0003690">
    <property type="term" value="F:double-stranded DNA binding"/>
    <property type="evidence" value="ECO:0007669"/>
    <property type="project" value="UniProtKB-UniRule"/>
</dbReference>
<comment type="function">
    <text evidence="13">The heterodimer acts as both an ATP-dependent DNA helicase and an ATP-dependent, dual-direction single-stranded exonuclease. Recognizes the chi site generating a DNA molecule suitable for the initiation of homologous recombination. The AddA nuclease domain is required for chi fragment generation; this subunit has the helicase and 3' -&gt; 5' nuclease activities.</text>
</comment>
<dbReference type="GO" id="GO:0005829">
    <property type="term" value="C:cytosol"/>
    <property type="evidence" value="ECO:0007669"/>
    <property type="project" value="TreeGrafter"/>
</dbReference>
<comment type="subunit">
    <text evidence="13">Heterodimer of AddA and AddB/RexB.</text>
</comment>
<dbReference type="Pfam" id="PF13361">
    <property type="entry name" value="UvrD_C"/>
    <property type="match status" value="1"/>
</dbReference>
<evidence type="ECO:0000256" key="1">
    <source>
        <dbReference type="ARBA" id="ARBA00022722"/>
    </source>
</evidence>
<sequence length="1284" mass="150317">MMEKKIPLRPQNESFTNSQWQAIFDGNSNILVSASAGSGKTTVLVRRIIEKIRNGSQIDRLLVVTYTEAAAKEMKERIQIALQQAINSESDLARRQHLLRQLSLLPLASISTLHAFCLTVIRRFYYLIEINPVFRLLTDETETLLLKEDVWEVVREKYYEKDQELFYQLTANFSNDRSDDGLTQLIFALYDFAKVNPDPIDWLEQLTTSYQIENDLGETFLYKKYLKQDILTKLTRVNQYYEECFRWLLELPEEEKLLKLKQLILKEQEQAKQLMNYLSSNQLEAAYQFSLTMVFDRYPSIRDEELKPIANQVKELRERNKKIIKELLIQLFALSPQEMKEVMKQAIPIVQKLSDVEKEFIKAYTEEKAKKNLVDFNDLEHFTLAILAKKTKKGWVPTEASDYYRDKFEEVLVDEYQDINRLQETILSWLKKPEETTGNLFMVGDVKQSIYSFRLADPTLFIEKYHQYGQNKDGKRIILAENFRSRKNILDFTNLIFQQLMDESIGQIPYDQSAQLIAGAKQFLTAEDHQENQYDTELLIYEKKKELENEFEEKSSLGMSLQASEWVIEDKTEGELYVVALKIKELVDTNYIIYDKKLQTNRPVTYQDIVLLTPTKKNNLTILEVFKAVGIPIQVNDVQNYFQATEIRIMIALLQIIDNPYQDIPFVAVLRSPIVELTENELTIIRLVNKKGNYYEAFLQFNQITDSTFSVLQQKTKKFAEQLEKWREIAHKNQLAILLWTIYQDTSYLYYVGGMPAGKQRQANLYALVDRAAAYEKTSFRGLFQFIRFVEKMQEKNKDLAEPTILAEENAVHVMTIHASKGLEFPIVFVLDMTKEFNLGDLNERFIFDEQLGIGVRLLHEKNRILYDTYPFLAIRQRKLHKLLSEEMRKLYVALTRAEQKLFLVGSYNDQETLWKEWLKVADVDSVVLPIENRLQSKGNLMNWVGMALIRHRKMNEYQTEQPINKVSEIYDHQANFTLTFFTKNRIQEAFKQREMEQEKKEKKVLAKAASKEIVQKGLKKLNYQYPYEVAEHTTSYQSVSEIKRVFDDPNNQEIGKMEWQADNRMTPHTLIVNRAVEATLPQPKFIETMEQPSTAEVGIATHQLLQKMDLSETPSVEQLTVLLMKLVETKVITLAVADRVNVNQIVEFYQTELGIEILTNYQNVHREKPFSMLIPADELIKDYPKNSMDDLLIHGIIDGYLEKEDSCLLYDYKTDHIYLNNEKEELQKIIKKYRGQLNLYKKALQQATNKPVKGIYLILLSIGKIIDMETEEIVEMTQPMKSN</sequence>
<dbReference type="GO" id="GO:0016887">
    <property type="term" value="F:ATP hydrolysis activity"/>
    <property type="evidence" value="ECO:0007669"/>
    <property type="project" value="RHEA"/>
</dbReference>
<dbReference type="EMBL" id="AP018492">
    <property type="protein sequence ID" value="BBC61055.1"/>
    <property type="molecule type" value="Genomic_DNA"/>
</dbReference>
<comment type="cofactor">
    <cofactor evidence="13">
        <name>Mg(2+)</name>
        <dbReference type="ChEBI" id="CHEBI:18420"/>
    </cofactor>
</comment>
<evidence type="ECO:0000313" key="18">
    <source>
        <dbReference type="EMBL" id="BBC61055.1"/>
    </source>
</evidence>
<evidence type="ECO:0000256" key="13">
    <source>
        <dbReference type="HAMAP-Rule" id="MF_01451"/>
    </source>
</evidence>
<dbReference type="GO" id="GO:0033202">
    <property type="term" value="C:DNA helicase complex"/>
    <property type="evidence" value="ECO:0007669"/>
    <property type="project" value="TreeGrafter"/>
</dbReference>
<keyword evidence="8 13" id="KW-0238">DNA-binding</keyword>
<gene>
    <name evidence="13" type="primary">addA</name>
    <name evidence="18" type="ORF">DAT561_0943</name>
</gene>
<comment type="catalytic activity">
    <reaction evidence="12 13">
        <text>ATP + H2O = ADP + phosphate + H(+)</text>
        <dbReference type="Rhea" id="RHEA:13065"/>
        <dbReference type="ChEBI" id="CHEBI:15377"/>
        <dbReference type="ChEBI" id="CHEBI:15378"/>
        <dbReference type="ChEBI" id="CHEBI:30616"/>
        <dbReference type="ChEBI" id="CHEBI:43474"/>
        <dbReference type="ChEBI" id="CHEBI:456216"/>
        <dbReference type="EC" id="5.6.2.4"/>
    </reaction>
</comment>
<feature type="domain" description="UvrD-like helicase ATP-binding" evidence="16">
    <location>
        <begin position="13"/>
        <end position="486"/>
    </location>
</feature>
<dbReference type="InterPro" id="IPR014152">
    <property type="entry name" value="AddA"/>
</dbReference>
<dbReference type="InterPro" id="IPR000212">
    <property type="entry name" value="DNA_helicase_UvrD/REP"/>
</dbReference>
<keyword evidence="9 13" id="KW-0234">DNA repair</keyword>
<evidence type="ECO:0000259" key="17">
    <source>
        <dbReference type="PROSITE" id="PS51217"/>
    </source>
</evidence>
<comment type="similarity">
    <text evidence="13">Belongs to the helicase family. AddA subfamily.</text>
</comment>
<dbReference type="SUPFAM" id="SSF52980">
    <property type="entry name" value="Restriction endonuclease-like"/>
    <property type="match status" value="1"/>
</dbReference>
<dbReference type="GO" id="GO:0043138">
    <property type="term" value="F:3'-5' DNA helicase activity"/>
    <property type="evidence" value="ECO:0007669"/>
    <property type="project" value="UniProtKB-UniRule"/>
</dbReference>
<feature type="binding site" evidence="14">
    <location>
        <begin position="34"/>
        <end position="41"/>
    </location>
    <ligand>
        <name>ATP</name>
        <dbReference type="ChEBI" id="CHEBI:30616"/>
    </ligand>
</feature>
<dbReference type="NCBIfam" id="TIGR02785">
    <property type="entry name" value="addA_Gpos"/>
    <property type="match status" value="1"/>
</dbReference>
<evidence type="ECO:0000256" key="2">
    <source>
        <dbReference type="ARBA" id="ARBA00022741"/>
    </source>
</evidence>
<dbReference type="SUPFAM" id="SSF52540">
    <property type="entry name" value="P-loop containing nucleoside triphosphate hydrolases"/>
    <property type="match status" value="1"/>
</dbReference>
<organism evidence="18 19">
    <name type="scientific">Melissococcus plutonius</name>
    <dbReference type="NCBI Taxonomy" id="33970"/>
    <lineage>
        <taxon>Bacteria</taxon>
        <taxon>Bacillati</taxon>
        <taxon>Bacillota</taxon>
        <taxon>Bacilli</taxon>
        <taxon>Lactobacillales</taxon>
        <taxon>Enterococcaceae</taxon>
        <taxon>Melissococcus</taxon>
    </lineage>
</organism>
<evidence type="ECO:0000256" key="15">
    <source>
        <dbReference type="SAM" id="Coils"/>
    </source>
</evidence>
<evidence type="ECO:0000313" key="19">
    <source>
        <dbReference type="Proteomes" id="UP000269226"/>
    </source>
</evidence>
<dbReference type="GO" id="GO:0005524">
    <property type="term" value="F:ATP binding"/>
    <property type="evidence" value="ECO:0007669"/>
    <property type="project" value="UniProtKB-UniRule"/>
</dbReference>
<dbReference type="PROSITE" id="PS51217">
    <property type="entry name" value="UVRD_HELICASE_CTER"/>
    <property type="match status" value="1"/>
</dbReference>
<feature type="domain" description="UvrD-like helicase C-terminal" evidence="17">
    <location>
        <begin position="507"/>
        <end position="822"/>
    </location>
</feature>
<dbReference type="InterPro" id="IPR011335">
    <property type="entry name" value="Restrct_endonuc-II-like"/>
</dbReference>
<evidence type="ECO:0000256" key="4">
    <source>
        <dbReference type="ARBA" id="ARBA00022801"/>
    </source>
</evidence>
<dbReference type="GO" id="GO:0008408">
    <property type="term" value="F:3'-5' exonuclease activity"/>
    <property type="evidence" value="ECO:0007669"/>
    <property type="project" value="UniProtKB-UniRule"/>
</dbReference>
<dbReference type="HAMAP" id="MF_01451">
    <property type="entry name" value="AddA"/>
    <property type="match status" value="1"/>
</dbReference>
<evidence type="ECO:0000256" key="12">
    <source>
        <dbReference type="ARBA" id="ARBA00048988"/>
    </source>
</evidence>
<evidence type="ECO:0000256" key="7">
    <source>
        <dbReference type="ARBA" id="ARBA00022840"/>
    </source>
</evidence>
<keyword evidence="15" id="KW-0175">Coiled coil</keyword>
<dbReference type="PROSITE" id="PS51198">
    <property type="entry name" value="UVRD_HELICASE_ATP_BIND"/>
    <property type="match status" value="1"/>
</dbReference>
<dbReference type="GO" id="GO:0000724">
    <property type="term" value="P:double-strand break repair via homologous recombination"/>
    <property type="evidence" value="ECO:0007669"/>
    <property type="project" value="UniProtKB-UniRule"/>
</dbReference>
<evidence type="ECO:0000256" key="6">
    <source>
        <dbReference type="ARBA" id="ARBA00022839"/>
    </source>
</evidence>
<keyword evidence="1 13" id="KW-0540">Nuclease</keyword>
<dbReference type="EC" id="5.6.2.4" evidence="13"/>
<dbReference type="InterPro" id="IPR011604">
    <property type="entry name" value="PDDEXK-like_dom_sf"/>
</dbReference>
<evidence type="ECO:0000256" key="11">
    <source>
        <dbReference type="ARBA" id="ARBA00034617"/>
    </source>
</evidence>
<keyword evidence="10 13" id="KW-0413">Isomerase</keyword>
<dbReference type="PANTHER" id="PTHR11070:SF48">
    <property type="entry name" value="ATP-DEPENDENT HELICASE_NUCLEASE SUBUNIT A"/>
    <property type="match status" value="1"/>
</dbReference>
<dbReference type="Pfam" id="PF12705">
    <property type="entry name" value="PDDEXK_1"/>
    <property type="match status" value="1"/>
</dbReference>
<name>A0A2Z5Y2I1_9ENTE</name>